<dbReference type="GO" id="GO:0007219">
    <property type="term" value="P:Notch signaling pathway"/>
    <property type="evidence" value="ECO:0007669"/>
    <property type="project" value="UniProtKB-KW"/>
</dbReference>
<dbReference type="InterPro" id="IPR049883">
    <property type="entry name" value="NOTCH1_EGF-like"/>
</dbReference>
<feature type="disulfide bond" evidence="22">
    <location>
        <begin position="618"/>
        <end position="627"/>
    </location>
</feature>
<dbReference type="Pfam" id="PF12796">
    <property type="entry name" value="Ank_2"/>
    <property type="match status" value="1"/>
</dbReference>
<evidence type="ECO:0000256" key="22">
    <source>
        <dbReference type="PROSITE-ProRule" id="PRU00076"/>
    </source>
</evidence>
<feature type="transmembrane region" description="Helical" evidence="24">
    <location>
        <begin position="925"/>
        <end position="949"/>
    </location>
</feature>
<sequence length="1485" mass="163448">MRGRSFLAILFILLAYLGFDTIDAKFLNGDCFENKLCGEHGFCEYRNPKNGDEFWCRCEEGYGGDHCEKKCDLSCEPHHKCIFDIAQRPTCVCKDCDKYGNRTAHCPTGFGGADCSIQGWCYPDECLHGGKCVGSGDSAHCVCRREYTGQRCELDFDECSVPDFCNNGKCFNLYGSYQCECEKGFTNPKCAVLEDAESESQYVTENNPCVVAFFPELPDGYGYECENQGVCVTYAPNKTRCECAPGFEGEICEKDIDECAYNPCENGATCVNSHGDFECFCRSGYDGKFCENNIDDCVGHKCAPGSKCVDGPSTYTCECEHGKMGAYCDKVNPCIADPSLCHDRGICTGMPETGDFVCTCDRGFEGERCEIDLDECKMYGEVCYHGGKCVDMPGNFKCECPRGFNGTQCEQIVHVCEDEEFECQNGGTCFAGPFREPLCQCEQGYIGKHCETKCPEGYGGLRCNIHLEDKVCGPNLAKCLNGGVCAGGFCICHANYTGDRCELSRIQLHRETDICATEPCLNNATCVNLDHSIGYVCMCKDGYEGNICEKKIDVCTTKPCYNGGKCQKTSLTARGYTCKCPPGYVGANCETIARIDCASRNCNKGVCVDDGVSTKCECPYGYAGVNCEQKLNVEHYNSMDRLLREMCANRNCSSRANDGNCDEDCNFAACDFDGGDCSGKQKPFAKCRYGNMCAALFANGICDAVCNNEDCLYDGMDCMPVVPRCPVAIRESCAERFANGKCDLECNTEGCGYDGGDCDSKTATKLLSDIRVKIRMSPSEFQKNGGEFLMKASAALRSVIRIQRDKEGPLVFEWDEELGDVEGGRIQMNVETLKNQNVLSKVIKRRSRRSAKKGVMVWLEVEVSDESAGEQCKTTSERASCLFSNSQSVVDYLSAQITKKVDVLGVPIYEAMVAKPSRSGGTTNIVNSLIMTIIGFVVFAVIIAGVITIRDENRSRKRRIISAPVWMPPTEQESEKIRKNPLSLSQNSLLGSAHLDPKRRRVDSMGYSVINGQAFNSNTTPYRQNTYVPNFDAEYGGYGNSDNSIVQTEVNPNPPLLLLEAAGSGAIQTVLTPENVNEPDAKYRRCCLHWLAANNSGKAEELIVDESEQCIRMGADVNARDCDENTPLMLAVRSKRTRLALVLMHAGADPTIFNSSERSALHEAAVNLDYRMMQLLLTDRRLVLEIDELDRNGKSALMEVAGSDHDTQIAKFLISCGAKIENDGASRKDSEVYRGRTALHYAALHGNIKMVEFLVSQNANKDKQDEAGQTPLMLAAKEGHAHVVQFLVSQNASLDTTDQLDKTARQLAEAQHHYPVVEIIDHATIEKEMADASRYHLQMSGKPVKGRPTIKAVKRSASRKGYQTSSSSSRDSTLHMTPPPSDGSISTPSPQNFLTRTTPTALQYPTSPTSQFANTSGGYNNPQSNGSTASNMIKTDSSPEYHPQDMDMPAGMWYGNSPPYQKMPGFSSLYDQSYTQQMQSNMPYF</sequence>
<comment type="subcellular location">
    <subcellularLocation>
        <location evidence="2">Cell membrane</location>
        <topology evidence="2">Single-pass type I membrane protein</topology>
    </subcellularLocation>
    <subcellularLocation>
        <location evidence="1">Nucleus</location>
    </subcellularLocation>
</comment>
<dbReference type="InterPro" id="IPR051830">
    <property type="entry name" value="NOTCH_homolog"/>
</dbReference>
<dbReference type="Pfam" id="PF00023">
    <property type="entry name" value="Ank"/>
    <property type="match status" value="2"/>
</dbReference>
<keyword evidence="10" id="KW-0221">Differentiation</keyword>
<dbReference type="Gene3D" id="1.25.40.20">
    <property type="entry name" value="Ankyrin repeat-containing domain"/>
    <property type="match status" value="1"/>
</dbReference>
<keyword evidence="4" id="KW-0217">Developmental protein</keyword>
<keyword evidence="8 25" id="KW-0732">Signal</keyword>
<evidence type="ECO:0000256" key="10">
    <source>
        <dbReference type="ARBA" id="ARBA00022782"/>
    </source>
</evidence>
<evidence type="ECO:0000256" key="19">
    <source>
        <dbReference type="ARBA" id="ARBA00023180"/>
    </source>
</evidence>
<dbReference type="GO" id="GO:0090575">
    <property type="term" value="C:RNA polymerase II transcription regulator complex"/>
    <property type="evidence" value="ECO:0007669"/>
    <property type="project" value="UniProtKB-ARBA"/>
</dbReference>
<feature type="domain" description="EGF-like" evidence="26">
    <location>
        <begin position="330"/>
        <end position="370"/>
    </location>
</feature>
<dbReference type="InterPro" id="IPR000152">
    <property type="entry name" value="EGF-type_Asp/Asn_hydroxyl_site"/>
</dbReference>
<dbReference type="SMART" id="SM00179">
    <property type="entry name" value="EGF_CA"/>
    <property type="match status" value="9"/>
</dbReference>
<dbReference type="SUPFAM" id="SSF57196">
    <property type="entry name" value="EGF/Laminin"/>
    <property type="match status" value="8"/>
</dbReference>
<dbReference type="InterPro" id="IPR002110">
    <property type="entry name" value="Ankyrin_rpt"/>
</dbReference>
<dbReference type="PROSITE" id="PS50258">
    <property type="entry name" value="LNR"/>
    <property type="match status" value="2"/>
</dbReference>
<feature type="domain" description="EGF-like" evidence="26">
    <location>
        <begin position="221"/>
        <end position="253"/>
    </location>
</feature>
<feature type="disulfide bond" evidence="22">
    <location>
        <begin position="243"/>
        <end position="252"/>
    </location>
</feature>
<evidence type="ECO:0000256" key="7">
    <source>
        <dbReference type="ARBA" id="ARBA00022692"/>
    </source>
</evidence>
<dbReference type="PANTHER" id="PTHR24033:SF232">
    <property type="entry name" value="LAMININ SUBUNIT GAMMA-2-RELATED"/>
    <property type="match status" value="1"/>
</dbReference>
<proteinExistence type="inferred from homology"/>
<dbReference type="PRINTS" id="PR00010">
    <property type="entry name" value="EGFBLOOD"/>
</dbReference>
<dbReference type="Pfam" id="PF00066">
    <property type="entry name" value="Notch"/>
    <property type="match status" value="3"/>
</dbReference>
<dbReference type="PROSITE" id="PS50026">
    <property type="entry name" value="EGF_3"/>
    <property type="match status" value="12"/>
</dbReference>
<feature type="signal peptide" evidence="25">
    <location>
        <begin position="1"/>
        <end position="24"/>
    </location>
</feature>
<keyword evidence="9" id="KW-0677">Repeat</keyword>
<dbReference type="Gene3D" id="3.30.70.3310">
    <property type="match status" value="1"/>
</dbReference>
<feature type="disulfide bond" evidence="22">
    <location>
        <begin position="58"/>
        <end position="67"/>
    </location>
</feature>
<keyword evidence="29" id="KW-1185">Reference proteome</keyword>
<dbReference type="InterPro" id="IPR036770">
    <property type="entry name" value="Ankyrin_rpt-contain_sf"/>
</dbReference>
<keyword evidence="18" id="KW-0804">Transcription</keyword>
<dbReference type="PROSITE" id="PS00022">
    <property type="entry name" value="EGF_1"/>
    <property type="match status" value="12"/>
</dbReference>
<dbReference type="GO" id="GO:0040024">
    <property type="term" value="P:dauer larval development"/>
    <property type="evidence" value="ECO:0007669"/>
    <property type="project" value="UniProtKB-ARBA"/>
</dbReference>
<dbReference type="GO" id="GO:0001708">
    <property type="term" value="P:cell fate specification"/>
    <property type="evidence" value="ECO:0007669"/>
    <property type="project" value="UniProtKB-ARBA"/>
</dbReference>
<keyword evidence="13" id="KW-0805">Transcription regulation</keyword>
<evidence type="ECO:0000256" key="1">
    <source>
        <dbReference type="ARBA" id="ARBA00004123"/>
    </source>
</evidence>
<dbReference type="PRINTS" id="PR01452">
    <property type="entry name" value="LNOTCHREPEAT"/>
</dbReference>
<evidence type="ECO:0000256" key="13">
    <source>
        <dbReference type="ARBA" id="ARBA00023015"/>
    </source>
</evidence>
<feature type="compositionally biased region" description="Polar residues" evidence="23">
    <location>
        <begin position="1383"/>
        <end position="1436"/>
    </location>
</feature>
<keyword evidence="15 24" id="KW-0472">Membrane</keyword>
<evidence type="ECO:0000256" key="23">
    <source>
        <dbReference type="SAM" id="MobiDB-lite"/>
    </source>
</evidence>
<dbReference type="Pfam" id="PF07684">
    <property type="entry name" value="NODP"/>
    <property type="match status" value="1"/>
</dbReference>
<keyword evidence="12 24" id="KW-1133">Transmembrane helix</keyword>
<dbReference type="FunFam" id="2.10.25.10:FF:000185">
    <property type="entry name" value="basement membrane-specific heparan sulfate proteoglycan core protein-like"/>
    <property type="match status" value="1"/>
</dbReference>
<dbReference type="GO" id="GO:0005886">
    <property type="term" value="C:plasma membrane"/>
    <property type="evidence" value="ECO:0007669"/>
    <property type="project" value="UniProtKB-SubCell"/>
</dbReference>
<keyword evidence="16 22" id="KW-1015">Disulfide bond</keyword>
<dbReference type="Pfam" id="PF07645">
    <property type="entry name" value="EGF_CA"/>
    <property type="match status" value="2"/>
</dbReference>
<keyword evidence="6 22" id="KW-0245">EGF-like domain</keyword>
<dbReference type="SMART" id="SM00248">
    <property type="entry name" value="ANK"/>
    <property type="match status" value="5"/>
</dbReference>
<evidence type="ECO:0000259" key="26">
    <source>
        <dbReference type="PROSITE" id="PS50026"/>
    </source>
</evidence>
<evidence type="ECO:0000256" key="9">
    <source>
        <dbReference type="ARBA" id="ARBA00022737"/>
    </source>
</evidence>
<dbReference type="FunFam" id="2.10.25.10:FF:000472">
    <property type="entry name" value="Uncharacterized protein, isoform A"/>
    <property type="match status" value="1"/>
</dbReference>
<dbReference type="SMART" id="SM01339">
    <property type="entry name" value="NODP"/>
    <property type="match status" value="1"/>
</dbReference>
<feature type="domain" description="EGF-like" evidence="26">
    <location>
        <begin position="155"/>
        <end position="191"/>
    </location>
</feature>
<feature type="domain" description="EGF-like" evidence="26">
    <location>
        <begin position="511"/>
        <end position="549"/>
    </location>
</feature>
<feature type="domain" description="EGF-like" evidence="26">
    <location>
        <begin position="412"/>
        <end position="451"/>
    </location>
</feature>
<feature type="disulfide bond" evidence="22">
    <location>
        <begin position="360"/>
        <end position="369"/>
    </location>
</feature>
<feature type="disulfide bond" evidence="22">
    <location>
        <begin position="539"/>
        <end position="548"/>
    </location>
</feature>
<feature type="chain" id="PRO_5035759380" evidence="25">
    <location>
        <begin position="25"/>
        <end position="1485"/>
    </location>
</feature>
<evidence type="ECO:0000256" key="12">
    <source>
        <dbReference type="ARBA" id="ARBA00022989"/>
    </source>
</evidence>
<dbReference type="SMART" id="SM00004">
    <property type="entry name" value="NL"/>
    <property type="match status" value="3"/>
</dbReference>
<dbReference type="InterPro" id="IPR011656">
    <property type="entry name" value="Notch_NODP_dom"/>
</dbReference>
<keyword evidence="17" id="KW-0010">Activator</keyword>
<evidence type="ECO:0000256" key="17">
    <source>
        <dbReference type="ARBA" id="ARBA00023159"/>
    </source>
</evidence>
<feature type="domain" description="LNR" evidence="27">
    <location>
        <begin position="647"/>
        <end position="690"/>
    </location>
</feature>
<feature type="domain" description="EGF-like" evidence="26">
    <location>
        <begin position="293"/>
        <end position="329"/>
    </location>
</feature>
<dbReference type="GO" id="GO:0061629">
    <property type="term" value="F:RNA polymerase II-specific DNA-binding transcription factor binding"/>
    <property type="evidence" value="ECO:0007669"/>
    <property type="project" value="UniProtKB-ARBA"/>
</dbReference>
<dbReference type="EMBL" id="CADEPM010000003">
    <property type="protein sequence ID" value="CAB3403307.1"/>
    <property type="molecule type" value="Genomic_DNA"/>
</dbReference>
<keyword evidence="14 21" id="KW-0040">ANK repeat</keyword>
<evidence type="ECO:0000256" key="11">
    <source>
        <dbReference type="ARBA" id="ARBA00022976"/>
    </source>
</evidence>
<comment type="caution">
    <text evidence="22">Lacks conserved residue(s) required for the propagation of feature annotation.</text>
</comment>
<evidence type="ECO:0000256" key="21">
    <source>
        <dbReference type="PROSITE-ProRule" id="PRU00023"/>
    </source>
</evidence>
<dbReference type="InterPro" id="IPR001881">
    <property type="entry name" value="EGF-like_Ca-bd_dom"/>
</dbReference>
<evidence type="ECO:0000313" key="29">
    <source>
        <dbReference type="Proteomes" id="UP000494206"/>
    </source>
</evidence>
<feature type="disulfide bond" evidence="22">
    <location>
        <begin position="520"/>
        <end position="537"/>
    </location>
</feature>
<dbReference type="SUPFAM" id="SSF90193">
    <property type="entry name" value="Notch domain"/>
    <property type="match status" value="3"/>
</dbReference>
<evidence type="ECO:0000256" key="2">
    <source>
        <dbReference type="ARBA" id="ARBA00004251"/>
    </source>
</evidence>
<keyword evidence="20" id="KW-0539">Nucleus</keyword>
<gene>
    <name evidence="28" type="ORF">CBOVIS_LOCUS5804</name>
</gene>
<dbReference type="InterPro" id="IPR018097">
    <property type="entry name" value="EGF_Ca-bd_CS"/>
</dbReference>
<accession>A0A8S1ETH0</accession>
<keyword evidence="19" id="KW-0325">Glycoprotein</keyword>
<dbReference type="InterPro" id="IPR010660">
    <property type="entry name" value="Notch_NOD_dom"/>
</dbReference>
<feature type="disulfide bond" evidence="22">
    <location>
        <begin position="319"/>
        <end position="328"/>
    </location>
</feature>
<comment type="similarity">
    <text evidence="3">Belongs to the NOTCH family.</text>
</comment>
<evidence type="ECO:0000256" key="20">
    <source>
        <dbReference type="ARBA" id="ARBA00023242"/>
    </source>
</evidence>
<dbReference type="InterPro" id="IPR035993">
    <property type="entry name" value="Notch-like_dom_sf"/>
</dbReference>
<organism evidence="28 29">
    <name type="scientific">Caenorhabditis bovis</name>
    <dbReference type="NCBI Taxonomy" id="2654633"/>
    <lineage>
        <taxon>Eukaryota</taxon>
        <taxon>Metazoa</taxon>
        <taxon>Ecdysozoa</taxon>
        <taxon>Nematoda</taxon>
        <taxon>Chromadorea</taxon>
        <taxon>Rhabditida</taxon>
        <taxon>Rhabditina</taxon>
        <taxon>Rhabditomorpha</taxon>
        <taxon>Rhabditoidea</taxon>
        <taxon>Rhabditidae</taxon>
        <taxon>Peloderinae</taxon>
        <taxon>Caenorhabditis</taxon>
    </lineage>
</organism>
<keyword evidence="7 24" id="KW-0812">Transmembrane</keyword>
<dbReference type="Pfam" id="PF00008">
    <property type="entry name" value="EGF"/>
    <property type="match status" value="4"/>
</dbReference>
<dbReference type="FunFam" id="2.10.25.10:FF:000118">
    <property type="entry name" value="protein delta homolog 2"/>
    <property type="match status" value="1"/>
</dbReference>
<evidence type="ECO:0000256" key="6">
    <source>
        <dbReference type="ARBA" id="ARBA00022536"/>
    </source>
</evidence>
<comment type="caution">
    <text evidence="28">The sequence shown here is derived from an EMBL/GenBank/DDBJ whole genome shotgun (WGS) entry which is preliminary data.</text>
</comment>
<feature type="domain" description="LNR" evidence="27">
    <location>
        <begin position="725"/>
        <end position="765"/>
    </location>
</feature>
<evidence type="ECO:0000256" key="16">
    <source>
        <dbReference type="ARBA" id="ARBA00023157"/>
    </source>
</evidence>
<dbReference type="SUPFAM" id="SSF57184">
    <property type="entry name" value="Growth factor receptor domain"/>
    <property type="match status" value="1"/>
</dbReference>
<name>A0A8S1ETH0_9PELO</name>
<dbReference type="Proteomes" id="UP000494206">
    <property type="component" value="Unassembled WGS sequence"/>
</dbReference>
<feature type="domain" description="EGF-like" evidence="26">
    <location>
        <begin position="593"/>
        <end position="628"/>
    </location>
</feature>
<dbReference type="FunFam" id="3.30.300.320:FF:000001">
    <property type="entry name" value="Neurogenic locus notch 1"/>
    <property type="match status" value="1"/>
</dbReference>
<evidence type="ECO:0000259" key="27">
    <source>
        <dbReference type="PROSITE" id="PS50258"/>
    </source>
</evidence>
<feature type="domain" description="EGF-like" evidence="26">
    <location>
        <begin position="255"/>
        <end position="291"/>
    </location>
</feature>
<dbReference type="GO" id="GO:0022611">
    <property type="term" value="P:dormancy process"/>
    <property type="evidence" value="ECO:0007669"/>
    <property type="project" value="UniProtKB-ARBA"/>
</dbReference>
<dbReference type="InterPro" id="IPR000800">
    <property type="entry name" value="Notch_dom"/>
</dbReference>
<keyword evidence="11" id="KW-0914">Notch signaling pathway</keyword>
<dbReference type="PANTHER" id="PTHR24033">
    <property type="entry name" value="EGF-LIKE DOMAIN-CONTAINING PROTEIN"/>
    <property type="match status" value="1"/>
</dbReference>
<dbReference type="Gene3D" id="2.10.25.10">
    <property type="entry name" value="Laminin"/>
    <property type="match status" value="12"/>
</dbReference>
<feature type="repeat" description="ANK" evidence="21">
    <location>
        <begin position="1234"/>
        <end position="1266"/>
    </location>
</feature>
<dbReference type="SUPFAM" id="SSF48403">
    <property type="entry name" value="Ankyrin repeat"/>
    <property type="match status" value="1"/>
</dbReference>
<evidence type="ECO:0000256" key="24">
    <source>
        <dbReference type="SAM" id="Phobius"/>
    </source>
</evidence>
<feature type="domain" description="EGF-like" evidence="26">
    <location>
        <begin position="27"/>
        <end position="68"/>
    </location>
</feature>
<feature type="disulfide bond" evidence="22">
    <location>
        <begin position="441"/>
        <end position="450"/>
    </location>
</feature>
<feature type="domain" description="EGF-like" evidence="26">
    <location>
        <begin position="551"/>
        <end position="590"/>
    </location>
</feature>
<evidence type="ECO:0000256" key="15">
    <source>
        <dbReference type="ARBA" id="ARBA00023136"/>
    </source>
</evidence>
<feature type="domain" description="EGF-like" evidence="26">
    <location>
        <begin position="117"/>
        <end position="153"/>
    </location>
</feature>
<feature type="disulfide bond" evidence="22">
    <location>
        <begin position="281"/>
        <end position="290"/>
    </location>
</feature>
<evidence type="ECO:0000313" key="28">
    <source>
        <dbReference type="EMBL" id="CAB3403307.1"/>
    </source>
</evidence>
<dbReference type="SMART" id="SM01338">
    <property type="entry name" value="NOD"/>
    <property type="match status" value="1"/>
</dbReference>
<dbReference type="GO" id="GO:0005509">
    <property type="term" value="F:calcium ion binding"/>
    <property type="evidence" value="ECO:0007669"/>
    <property type="project" value="InterPro"/>
</dbReference>
<evidence type="ECO:0000256" key="3">
    <source>
        <dbReference type="ARBA" id="ARBA00005847"/>
    </source>
</evidence>
<dbReference type="InterPro" id="IPR009030">
    <property type="entry name" value="Growth_fac_rcpt_cys_sf"/>
</dbReference>
<evidence type="ECO:0000256" key="14">
    <source>
        <dbReference type="ARBA" id="ARBA00023043"/>
    </source>
</evidence>
<dbReference type="Gene3D" id="3.30.300.320">
    <property type="match status" value="1"/>
</dbReference>
<feature type="domain" description="EGF-like" evidence="26">
    <location>
        <begin position="372"/>
        <end position="410"/>
    </location>
</feature>
<feature type="disulfide bond" evidence="22">
    <location>
        <begin position="143"/>
        <end position="152"/>
    </location>
</feature>
<feature type="disulfide bond" evidence="22">
    <location>
        <begin position="597"/>
        <end position="607"/>
    </location>
</feature>
<evidence type="ECO:0000256" key="18">
    <source>
        <dbReference type="ARBA" id="ARBA00023163"/>
    </source>
</evidence>
<dbReference type="OrthoDB" id="430340at2759"/>
<feature type="region of interest" description="Disordered" evidence="23">
    <location>
        <begin position="1340"/>
        <end position="1445"/>
    </location>
</feature>
<dbReference type="SMART" id="SM00181">
    <property type="entry name" value="EGF"/>
    <property type="match status" value="13"/>
</dbReference>
<dbReference type="PROSITE" id="PS50088">
    <property type="entry name" value="ANK_REPEAT"/>
    <property type="match status" value="3"/>
</dbReference>
<dbReference type="PROSITE" id="PS01187">
    <property type="entry name" value="EGF_CA"/>
    <property type="match status" value="2"/>
</dbReference>
<dbReference type="CDD" id="cd00054">
    <property type="entry name" value="EGF_CA"/>
    <property type="match status" value="8"/>
</dbReference>
<evidence type="ECO:0000256" key="8">
    <source>
        <dbReference type="ARBA" id="ARBA00022729"/>
    </source>
</evidence>
<dbReference type="PROSITE" id="PS00010">
    <property type="entry name" value="ASX_HYDROXYL"/>
    <property type="match status" value="4"/>
</dbReference>
<feature type="disulfide bond" evidence="22">
    <location>
        <begin position="400"/>
        <end position="409"/>
    </location>
</feature>
<keyword evidence="5" id="KW-1003">Cell membrane</keyword>
<feature type="repeat" description="ANK" evidence="21">
    <location>
        <begin position="1267"/>
        <end position="1299"/>
    </location>
</feature>
<protein>
    <submittedName>
        <fullName evidence="28">Uncharacterized protein</fullName>
    </submittedName>
</protein>
<dbReference type="Pfam" id="PF06816">
    <property type="entry name" value="NOD"/>
    <property type="match status" value="1"/>
</dbReference>
<reference evidence="28 29" key="1">
    <citation type="submission" date="2020-04" db="EMBL/GenBank/DDBJ databases">
        <authorList>
            <person name="Laetsch R D."/>
            <person name="Stevens L."/>
            <person name="Kumar S."/>
            <person name="Blaxter L. M."/>
        </authorList>
    </citation>
    <scope>NUCLEOTIDE SEQUENCE [LARGE SCALE GENOMIC DNA]</scope>
</reference>
<feature type="disulfide bond" evidence="22">
    <location>
        <begin position="580"/>
        <end position="589"/>
    </location>
</feature>
<feature type="disulfide bond" evidence="22">
    <location>
        <begin position="181"/>
        <end position="190"/>
    </location>
</feature>
<evidence type="ECO:0000256" key="4">
    <source>
        <dbReference type="ARBA" id="ARBA00022473"/>
    </source>
</evidence>
<feature type="disulfide bond" evidence="22">
    <location>
        <begin position="341"/>
        <end position="358"/>
    </location>
</feature>
<dbReference type="InterPro" id="IPR000742">
    <property type="entry name" value="EGF"/>
</dbReference>
<dbReference type="PROSITE" id="PS01186">
    <property type="entry name" value="EGF_2"/>
    <property type="match status" value="8"/>
</dbReference>
<feature type="repeat" description="ANK" evidence="21">
    <location>
        <begin position="1123"/>
        <end position="1155"/>
    </location>
</feature>
<evidence type="ECO:0000256" key="5">
    <source>
        <dbReference type="ARBA" id="ARBA00022475"/>
    </source>
</evidence>
<dbReference type="PROSITE" id="PS50297">
    <property type="entry name" value="ANK_REP_REGION"/>
    <property type="match status" value="2"/>
</dbReference>
<dbReference type="PRINTS" id="PR01983">
    <property type="entry name" value="NOTCH"/>
</dbReference>
<evidence type="ECO:0000256" key="25">
    <source>
        <dbReference type="SAM" id="SignalP"/>
    </source>
</evidence>